<evidence type="ECO:0000256" key="1">
    <source>
        <dbReference type="ARBA" id="ARBA00022553"/>
    </source>
</evidence>
<dbReference type="InterPro" id="IPR046868">
    <property type="entry name" value="BAR_4"/>
</dbReference>
<dbReference type="CDD" id="cd13311">
    <property type="entry name" value="PH_Slm1"/>
    <property type="match status" value="1"/>
</dbReference>
<dbReference type="InterPro" id="IPR046869">
    <property type="entry name" value="SLM1/RGC1-like_PH"/>
</dbReference>
<protein>
    <recommendedName>
        <fullName evidence="3">PH domain-containing protein</fullName>
    </recommendedName>
</protein>
<sequence length="518" mass="56882">MPRLSTEICKWLYLVILDTAPSPQQPHQPHPFKNPEVRPRSYPVHIYIVSLLIERLQAWKHACGYLEAYVAATEKVQKTHSKEYEKVLKSVSEPLKEGSHFNQSLGGIAGLFESIRHNTQGIASSHQETEKGLKSSVLPVLERLHAEIKSKSKELSNGAAKGAKAVEKARSNTLKHVELLGQHTASFDSIGGRPDPNNDPYILQRGVYYRLDKQVLEENATRQDILAVQGSFQQFEAHIVDVIQQALGVFVQLINAQAERTNAMYKDMLGTAQRIPGDFEWKSFITHHNHALIDPNAPPRSMSNISFPNQSHRATKPLIEGTLERRSRLLKSYNLGYYVITPSKFLHEFKDNDHIRHDPSPELSLYLPDCIVGALVGVKFNVKGKDLSGGKVTGAFSTTHDMAFKLSTPRDAEKWHEIIKQCSGQVTNETPISPVSGPNSPVVQETKPQPPPAYAPESPPSATSPKITETGTANKEEAVSPVAASPTAADGKMELAPSPAPAVTGATITPPTPAAEKS</sequence>
<keyword evidence="1" id="KW-0597">Phosphoprotein</keyword>
<dbReference type="Pfam" id="PF20399">
    <property type="entry name" value="PH_20"/>
    <property type="match status" value="1"/>
</dbReference>
<dbReference type="OrthoDB" id="2264563at2759"/>
<evidence type="ECO:0000256" key="2">
    <source>
        <dbReference type="SAM" id="MobiDB-lite"/>
    </source>
</evidence>
<proteinExistence type="predicted"/>
<accession>A0A9P8HS26</accession>
<dbReference type="AlphaFoldDB" id="A0A9P8HS26"/>
<dbReference type="InterPro" id="IPR011993">
    <property type="entry name" value="PH-like_dom_sf"/>
</dbReference>
<gene>
    <name evidence="4" type="ORF">FGG08_006734</name>
</gene>
<dbReference type="InterPro" id="IPR001849">
    <property type="entry name" value="PH_domain"/>
</dbReference>
<dbReference type="Pfam" id="PF20400">
    <property type="entry name" value="BAR_4"/>
    <property type="match status" value="1"/>
</dbReference>
<organism evidence="4 5">
    <name type="scientific">Glutinoglossum americanum</name>
    <dbReference type="NCBI Taxonomy" id="1670608"/>
    <lineage>
        <taxon>Eukaryota</taxon>
        <taxon>Fungi</taxon>
        <taxon>Dikarya</taxon>
        <taxon>Ascomycota</taxon>
        <taxon>Pezizomycotina</taxon>
        <taxon>Geoglossomycetes</taxon>
        <taxon>Geoglossales</taxon>
        <taxon>Geoglossaceae</taxon>
        <taxon>Glutinoglossum</taxon>
    </lineage>
</organism>
<dbReference type="PANTHER" id="PTHR31941">
    <property type="entry name" value="CYTOSKELETAL SIGNALING PROTEIN SLM1"/>
    <property type="match status" value="1"/>
</dbReference>
<dbReference type="EMBL" id="JAGHQL010000209">
    <property type="protein sequence ID" value="KAH0536384.1"/>
    <property type="molecule type" value="Genomic_DNA"/>
</dbReference>
<evidence type="ECO:0000313" key="5">
    <source>
        <dbReference type="Proteomes" id="UP000698800"/>
    </source>
</evidence>
<feature type="domain" description="PH" evidence="3">
    <location>
        <begin position="317"/>
        <end position="426"/>
    </location>
</feature>
<feature type="region of interest" description="Disordered" evidence="2">
    <location>
        <begin position="423"/>
        <end position="518"/>
    </location>
</feature>
<dbReference type="InterPro" id="IPR027267">
    <property type="entry name" value="AH/BAR_dom_sf"/>
</dbReference>
<name>A0A9P8HS26_9PEZI</name>
<dbReference type="InterPro" id="IPR043453">
    <property type="entry name" value="Slm1_PH"/>
</dbReference>
<dbReference type="SMART" id="SM00233">
    <property type="entry name" value="PH"/>
    <property type="match status" value="1"/>
</dbReference>
<feature type="compositionally biased region" description="Pro residues" evidence="2">
    <location>
        <begin position="448"/>
        <end position="459"/>
    </location>
</feature>
<dbReference type="Proteomes" id="UP000698800">
    <property type="component" value="Unassembled WGS sequence"/>
</dbReference>
<dbReference type="PANTHER" id="PTHR31941:SF1">
    <property type="entry name" value="CYTOSKELETAL SIGNALING PROTEIN SLM1"/>
    <property type="match status" value="1"/>
</dbReference>
<feature type="compositionally biased region" description="Polar residues" evidence="2">
    <location>
        <begin position="423"/>
        <end position="447"/>
    </location>
</feature>
<dbReference type="SUPFAM" id="SSF50729">
    <property type="entry name" value="PH domain-like"/>
    <property type="match status" value="1"/>
</dbReference>
<evidence type="ECO:0000259" key="3">
    <source>
        <dbReference type="SMART" id="SM00233"/>
    </source>
</evidence>
<evidence type="ECO:0000313" key="4">
    <source>
        <dbReference type="EMBL" id="KAH0536384.1"/>
    </source>
</evidence>
<keyword evidence="5" id="KW-1185">Reference proteome</keyword>
<dbReference type="SUPFAM" id="SSF103657">
    <property type="entry name" value="BAR/IMD domain-like"/>
    <property type="match status" value="1"/>
</dbReference>
<feature type="compositionally biased region" description="Low complexity" evidence="2">
    <location>
        <begin position="479"/>
        <end position="489"/>
    </location>
</feature>
<dbReference type="Gene3D" id="2.30.29.30">
    <property type="entry name" value="Pleckstrin-homology domain (PH domain)/Phosphotyrosine-binding domain (PTB)"/>
    <property type="match status" value="1"/>
</dbReference>
<reference evidence="4" key="1">
    <citation type="submission" date="2021-03" db="EMBL/GenBank/DDBJ databases">
        <title>Comparative genomics and phylogenomic investigation of the class Geoglossomycetes provide insights into ecological specialization and systematics.</title>
        <authorList>
            <person name="Melie T."/>
            <person name="Pirro S."/>
            <person name="Miller A.N."/>
            <person name="Quandt A."/>
        </authorList>
    </citation>
    <scope>NUCLEOTIDE SEQUENCE</scope>
    <source>
        <strain evidence="4">GBOQ0MN5Z8</strain>
    </source>
</reference>
<dbReference type="Gene3D" id="1.20.1270.60">
    <property type="entry name" value="Arfaptin homology (AH) domain/BAR domain"/>
    <property type="match status" value="1"/>
</dbReference>
<comment type="caution">
    <text evidence="4">The sequence shown here is derived from an EMBL/GenBank/DDBJ whole genome shotgun (WGS) entry which is preliminary data.</text>
</comment>